<dbReference type="EMBL" id="JAODUO010002799">
    <property type="protein sequence ID" value="KAK2150309.1"/>
    <property type="molecule type" value="Genomic_DNA"/>
</dbReference>
<evidence type="ECO:0000256" key="1">
    <source>
        <dbReference type="ARBA" id="ARBA00001933"/>
    </source>
</evidence>
<protein>
    <recommendedName>
        <fullName evidence="3">Orn/DAP/Arg decarboxylase 2 N-terminal domain-containing protein</fullName>
    </recommendedName>
</protein>
<dbReference type="Proteomes" id="UP001209878">
    <property type="component" value="Unassembled WGS sequence"/>
</dbReference>
<evidence type="ECO:0000256" key="2">
    <source>
        <dbReference type="ARBA" id="ARBA00022898"/>
    </source>
</evidence>
<comment type="cofactor">
    <cofactor evidence="1">
        <name>pyridoxal 5'-phosphate</name>
        <dbReference type="ChEBI" id="CHEBI:597326"/>
    </cofactor>
</comment>
<dbReference type="InterPro" id="IPR022644">
    <property type="entry name" value="De-COase2_N"/>
</dbReference>
<accession>A0AAD9N117</accession>
<dbReference type="InterPro" id="IPR029066">
    <property type="entry name" value="PLP-binding_barrel"/>
</dbReference>
<dbReference type="SUPFAM" id="SSF51419">
    <property type="entry name" value="PLP-binding barrel"/>
    <property type="match status" value="1"/>
</dbReference>
<feature type="non-terminal residue" evidence="4">
    <location>
        <position position="1"/>
    </location>
</feature>
<comment type="caution">
    <text evidence="4">The sequence shown here is derived from an EMBL/GenBank/DDBJ whole genome shotgun (WGS) entry which is preliminary data.</text>
</comment>
<gene>
    <name evidence="4" type="ORF">NP493_2802g00001</name>
</gene>
<sequence>GKLLWEVQLAVQHGCIINVDSHYDLRHIAQEAKMQKKSVNVFLRVNPDIDSGVHDFIATGSGTSKFGVPRTEVDRVLNDIAAEPLLKLLGLHCHLGSTIHSIAVFSQCVDVMLAETAKATHGGRCPHLKYVNLGGGLGIDSAKHVSQQ</sequence>
<dbReference type="Gene3D" id="3.20.20.10">
    <property type="entry name" value="Alanine racemase"/>
    <property type="match status" value="1"/>
</dbReference>
<keyword evidence="5" id="KW-1185">Reference proteome</keyword>
<evidence type="ECO:0000313" key="5">
    <source>
        <dbReference type="Proteomes" id="UP001209878"/>
    </source>
</evidence>
<dbReference type="PANTHER" id="PTHR43727">
    <property type="entry name" value="DIAMINOPIMELATE DECARBOXYLASE"/>
    <property type="match status" value="1"/>
</dbReference>
<name>A0AAD9N117_RIDPI</name>
<evidence type="ECO:0000259" key="3">
    <source>
        <dbReference type="Pfam" id="PF02784"/>
    </source>
</evidence>
<dbReference type="GO" id="GO:0008836">
    <property type="term" value="F:diaminopimelate decarboxylase activity"/>
    <property type="evidence" value="ECO:0007669"/>
    <property type="project" value="TreeGrafter"/>
</dbReference>
<dbReference type="Pfam" id="PF02784">
    <property type="entry name" value="Orn_Arg_deC_N"/>
    <property type="match status" value="1"/>
</dbReference>
<keyword evidence="2" id="KW-0663">Pyridoxal phosphate</keyword>
<evidence type="ECO:0000313" key="4">
    <source>
        <dbReference type="EMBL" id="KAK2150309.1"/>
    </source>
</evidence>
<dbReference type="AlphaFoldDB" id="A0AAD9N117"/>
<dbReference type="GO" id="GO:0009089">
    <property type="term" value="P:lysine biosynthetic process via diaminopimelate"/>
    <property type="evidence" value="ECO:0007669"/>
    <property type="project" value="TreeGrafter"/>
</dbReference>
<reference evidence="4" key="1">
    <citation type="journal article" date="2023" name="Mol. Biol. Evol.">
        <title>Third-Generation Sequencing Reveals the Adaptive Role of the Epigenome in Three Deep-Sea Polychaetes.</title>
        <authorList>
            <person name="Perez M."/>
            <person name="Aroh O."/>
            <person name="Sun Y."/>
            <person name="Lan Y."/>
            <person name="Juniper S.K."/>
            <person name="Young C.R."/>
            <person name="Angers B."/>
            <person name="Qian P.Y."/>
        </authorList>
    </citation>
    <scope>NUCLEOTIDE SEQUENCE</scope>
    <source>
        <strain evidence="4">R07B-5</strain>
    </source>
</reference>
<feature type="domain" description="Orn/DAP/Arg decarboxylase 2 N-terminal" evidence="3">
    <location>
        <begin position="9"/>
        <end position="143"/>
    </location>
</feature>
<dbReference type="PANTHER" id="PTHR43727:SF2">
    <property type="entry name" value="GROUP IV DECARBOXYLASE"/>
    <property type="match status" value="1"/>
</dbReference>
<proteinExistence type="predicted"/>
<organism evidence="4 5">
    <name type="scientific">Ridgeia piscesae</name>
    <name type="common">Tubeworm</name>
    <dbReference type="NCBI Taxonomy" id="27915"/>
    <lineage>
        <taxon>Eukaryota</taxon>
        <taxon>Metazoa</taxon>
        <taxon>Spiralia</taxon>
        <taxon>Lophotrochozoa</taxon>
        <taxon>Annelida</taxon>
        <taxon>Polychaeta</taxon>
        <taxon>Sedentaria</taxon>
        <taxon>Canalipalpata</taxon>
        <taxon>Sabellida</taxon>
        <taxon>Siboglinidae</taxon>
        <taxon>Ridgeia</taxon>
    </lineage>
</organism>